<keyword evidence="3" id="KW-1185">Reference proteome</keyword>
<feature type="compositionally biased region" description="Basic and acidic residues" evidence="1">
    <location>
        <begin position="55"/>
        <end position="79"/>
    </location>
</feature>
<dbReference type="GO" id="GO:0032543">
    <property type="term" value="P:mitochondrial translation"/>
    <property type="evidence" value="ECO:0007669"/>
    <property type="project" value="TreeGrafter"/>
</dbReference>
<dbReference type="OrthoDB" id="10052321at2759"/>
<dbReference type="EMBL" id="CP042187">
    <property type="protein sequence ID" value="QDS69182.1"/>
    <property type="molecule type" value="Genomic_DNA"/>
</dbReference>
<name>A0A517L0M1_9PEZI</name>
<accession>A0A517L0M1</accession>
<proteinExistence type="predicted"/>
<dbReference type="AlphaFoldDB" id="A0A517L0M1"/>
<dbReference type="Pfam" id="PF12298">
    <property type="entry name" value="Bot1p"/>
    <property type="match status" value="1"/>
</dbReference>
<dbReference type="PANTHER" id="PTHR28158">
    <property type="entry name" value="37S RIBOSOMAL PROTEIN S35, MITOCHONDRIAL"/>
    <property type="match status" value="1"/>
</dbReference>
<dbReference type="STRING" id="50376.A0A517L0M1"/>
<dbReference type="GO" id="GO:0005763">
    <property type="term" value="C:mitochondrial small ribosomal subunit"/>
    <property type="evidence" value="ECO:0007669"/>
    <property type="project" value="TreeGrafter"/>
</dbReference>
<dbReference type="InterPro" id="IPR021036">
    <property type="entry name" value="Ribosomal_mS45"/>
</dbReference>
<dbReference type="Proteomes" id="UP000316270">
    <property type="component" value="Chromosome 3"/>
</dbReference>
<protein>
    <recommendedName>
        <fullName evidence="4">Eukaryotic mitochondrial regulator protein-domain-containing protein</fullName>
    </recommendedName>
</protein>
<dbReference type="PANTHER" id="PTHR28158:SF1">
    <property type="entry name" value="SMALL RIBOSOMAL SUBUNIT PROTEIN MS45"/>
    <property type="match status" value="1"/>
</dbReference>
<evidence type="ECO:0000256" key="1">
    <source>
        <dbReference type="SAM" id="MobiDB-lite"/>
    </source>
</evidence>
<gene>
    <name evidence="2" type="ORF">FKW77_000013</name>
</gene>
<evidence type="ECO:0008006" key="4">
    <source>
        <dbReference type="Google" id="ProtNLM"/>
    </source>
</evidence>
<evidence type="ECO:0000313" key="2">
    <source>
        <dbReference type="EMBL" id="QDS69182.1"/>
    </source>
</evidence>
<feature type="region of interest" description="Disordered" evidence="1">
    <location>
        <begin position="326"/>
        <end position="356"/>
    </location>
</feature>
<sequence>MLSWLNHSGKHFKIPRQDRTPMYLGGLESLSRFEDDKAFNASAAAKGQEGSIGPKAEDNDRRIDGEKFDPSQKERRDAEVQDGGFRRPSNRPPIETRTIGVRDLTPFPLNRAFSSQPVLSENFRELIYIEAVEKKMSIRDVSAESGVTMERVAAVIRMKQMERDWVQQKKPLAAVYSRTVLGMLPRTEEWPKQRFDQFTKKPIPITWHEPVNDLPVHPTTTQQVFHPVSESRAFTRADAGRAFHPDLLSADERIPHPEMIKIEKFRTTRPSTPAVDAFKRDMAVAEKEAAEKYVERKRKREQQIQVYQGQRHDFRFQDVSVESVGKDGRSRAGVGWRYGMPHEDRKPGQVKIPTSV</sequence>
<reference evidence="2 3" key="1">
    <citation type="submission" date="2019-07" db="EMBL/GenBank/DDBJ databases">
        <title>Finished genome of Venturia effusa.</title>
        <authorList>
            <person name="Young C.A."/>
            <person name="Cox M.P."/>
            <person name="Ganley A.R.D."/>
            <person name="David W.J."/>
        </authorList>
    </citation>
    <scope>NUCLEOTIDE SEQUENCE [LARGE SCALE GENOMIC DNA]</scope>
    <source>
        <strain evidence="3">albino</strain>
    </source>
</reference>
<feature type="region of interest" description="Disordered" evidence="1">
    <location>
        <begin position="41"/>
        <end position="97"/>
    </location>
</feature>
<dbReference type="GO" id="GO:0003735">
    <property type="term" value="F:structural constituent of ribosome"/>
    <property type="evidence" value="ECO:0007669"/>
    <property type="project" value="TreeGrafter"/>
</dbReference>
<organism evidence="2 3">
    <name type="scientific">Venturia effusa</name>
    <dbReference type="NCBI Taxonomy" id="50376"/>
    <lineage>
        <taxon>Eukaryota</taxon>
        <taxon>Fungi</taxon>
        <taxon>Dikarya</taxon>
        <taxon>Ascomycota</taxon>
        <taxon>Pezizomycotina</taxon>
        <taxon>Dothideomycetes</taxon>
        <taxon>Pleosporomycetidae</taxon>
        <taxon>Venturiales</taxon>
        <taxon>Venturiaceae</taxon>
        <taxon>Venturia</taxon>
    </lineage>
</organism>
<evidence type="ECO:0000313" key="3">
    <source>
        <dbReference type="Proteomes" id="UP000316270"/>
    </source>
</evidence>